<feature type="domain" description="MADF" evidence="2">
    <location>
        <begin position="4"/>
        <end position="46"/>
    </location>
</feature>
<evidence type="ECO:0000313" key="4">
    <source>
        <dbReference type="Proteomes" id="UP001307889"/>
    </source>
</evidence>
<organism evidence="3 4">
    <name type="scientific">Nesidiocoris tenuis</name>
    <dbReference type="NCBI Taxonomy" id="355587"/>
    <lineage>
        <taxon>Eukaryota</taxon>
        <taxon>Metazoa</taxon>
        <taxon>Ecdysozoa</taxon>
        <taxon>Arthropoda</taxon>
        <taxon>Hexapoda</taxon>
        <taxon>Insecta</taxon>
        <taxon>Pterygota</taxon>
        <taxon>Neoptera</taxon>
        <taxon>Paraneoptera</taxon>
        <taxon>Hemiptera</taxon>
        <taxon>Heteroptera</taxon>
        <taxon>Panheteroptera</taxon>
        <taxon>Cimicomorpha</taxon>
        <taxon>Miridae</taxon>
        <taxon>Dicyphina</taxon>
        <taxon>Nesidiocoris</taxon>
    </lineage>
</organism>
<protein>
    <submittedName>
        <fullName evidence="3">Alcohol dehydrogenase transcription factor Myb/SANT-like</fullName>
    </submittedName>
</protein>
<accession>A0ABN7BDR6</accession>
<dbReference type="PANTHER" id="PTHR21505:SF8">
    <property type="entry name" value="DPT-YFP REPRESSOR BY OVEREXPRESSION, ISOFORM D-RELATED"/>
    <property type="match status" value="1"/>
</dbReference>
<evidence type="ECO:0000259" key="2">
    <source>
        <dbReference type="Pfam" id="PF10545"/>
    </source>
</evidence>
<reference evidence="3 4" key="1">
    <citation type="submission" date="2023-09" db="EMBL/GenBank/DDBJ databases">
        <title>Nesidiocoris tenuis whole genome shotgun sequence.</title>
        <authorList>
            <person name="Shibata T."/>
            <person name="Shimoda M."/>
            <person name="Kobayashi T."/>
            <person name="Uehara T."/>
        </authorList>
    </citation>
    <scope>NUCLEOTIDE SEQUENCE [LARGE SCALE GENOMIC DNA]</scope>
    <source>
        <strain evidence="3 4">Japan</strain>
    </source>
</reference>
<evidence type="ECO:0000313" key="3">
    <source>
        <dbReference type="EMBL" id="BET01790.1"/>
    </source>
</evidence>
<name>A0ABN7BDR6_9HEMI</name>
<sequence>MPLLKRKIEHLRGSYRREQKRASVRYNRPNGEYKPRLWYYELMGFLDKIAKRPDREFDDCILSNDEEPRTPSPRLLTPGHPQEKQKTEDHGQLGLRSSTKNAAEDRDLMGRSLAVQLKKLMPHQRVVANKLISDIVFYGNLGKLSENSAVIVSRPLVHDQVTTPPNAQLPLMTSVQDLQKLLKVGSMRADGEISDEEVTVEDAMEDYPNIQIENGMIHPMKEEEEEEDSFGS</sequence>
<dbReference type="Proteomes" id="UP001307889">
    <property type="component" value="Chromosome 13"/>
</dbReference>
<feature type="compositionally biased region" description="Basic and acidic residues" evidence="1">
    <location>
        <begin position="81"/>
        <end position="91"/>
    </location>
</feature>
<feature type="region of interest" description="Disordered" evidence="1">
    <location>
        <begin position="61"/>
        <end position="106"/>
    </location>
</feature>
<gene>
    <name evidence="3" type="ORF">NTJ_14607</name>
</gene>
<dbReference type="InterPro" id="IPR006578">
    <property type="entry name" value="MADF-dom"/>
</dbReference>
<dbReference type="EMBL" id="AP028921">
    <property type="protein sequence ID" value="BET01790.1"/>
    <property type="molecule type" value="Genomic_DNA"/>
</dbReference>
<evidence type="ECO:0000256" key="1">
    <source>
        <dbReference type="SAM" id="MobiDB-lite"/>
    </source>
</evidence>
<proteinExistence type="predicted"/>
<dbReference type="Pfam" id="PF10545">
    <property type="entry name" value="MADF_DNA_bdg"/>
    <property type="match status" value="1"/>
</dbReference>
<dbReference type="PANTHER" id="PTHR21505">
    <property type="entry name" value="MADF DOMAIN-CONTAINING PROTEIN-RELATED"/>
    <property type="match status" value="1"/>
</dbReference>
<keyword evidence="4" id="KW-1185">Reference proteome</keyword>